<comment type="caution">
    <text evidence="1">The sequence shown here is derived from an EMBL/GenBank/DDBJ whole genome shotgun (WGS) entry which is preliminary data.</text>
</comment>
<dbReference type="EMBL" id="JARAVY010000052">
    <property type="protein sequence ID" value="MDX2916382.1"/>
    <property type="molecule type" value="Genomic_DNA"/>
</dbReference>
<dbReference type="Proteomes" id="UP001271723">
    <property type="component" value="Unassembled WGS sequence"/>
</dbReference>
<gene>
    <name evidence="1" type="ORF">PV517_47940</name>
</gene>
<sequence>MITPAETERYDEREQLLRLLVRSARVDAATLVWPSTRAEAVGLLNPRLDSGQHTAEAWLPNGAIARSGPSRQVHLLAPGRLRSHLAETWQTLDDPGELDAAARDRAFPSLDAAMEAARPFFLHATGARRFLHASAATT</sequence>
<accession>A0ABU4LL03</accession>
<evidence type="ECO:0000313" key="2">
    <source>
        <dbReference type="Proteomes" id="UP001271723"/>
    </source>
</evidence>
<proteinExistence type="predicted"/>
<organism evidence="1 2">
    <name type="scientific">Streptomyces griseiscabiei</name>
    <dbReference type="NCBI Taxonomy" id="2993540"/>
    <lineage>
        <taxon>Bacteria</taxon>
        <taxon>Bacillati</taxon>
        <taxon>Actinomycetota</taxon>
        <taxon>Actinomycetes</taxon>
        <taxon>Kitasatosporales</taxon>
        <taxon>Streptomycetaceae</taxon>
        <taxon>Streptomyces</taxon>
    </lineage>
</organism>
<reference evidence="1 2" key="1">
    <citation type="journal article" date="2023" name="Microb. Genom.">
        <title>Mesoterricola silvestris gen. nov., sp. nov., Mesoterricola sediminis sp. nov., Geothrix oryzae sp. nov., Geothrix edaphica sp. nov., Geothrix rubra sp. nov., and Geothrix limicola sp. nov., six novel members of Acidobacteriota isolated from soils.</title>
        <authorList>
            <person name="Weisberg A.J."/>
            <person name="Pearce E."/>
            <person name="Kramer C.G."/>
            <person name="Chang J.H."/>
            <person name="Clarke C.R."/>
        </authorList>
    </citation>
    <scope>NUCLEOTIDE SEQUENCE [LARGE SCALE GENOMIC DNA]</scope>
    <source>
        <strain evidence="1 2">NRRL_B-2795</strain>
    </source>
</reference>
<evidence type="ECO:0000313" key="1">
    <source>
        <dbReference type="EMBL" id="MDX2916382.1"/>
    </source>
</evidence>
<protein>
    <submittedName>
        <fullName evidence="1">Uncharacterized protein</fullName>
    </submittedName>
</protein>
<dbReference type="RefSeq" id="WP_086756879.1">
    <property type="nucleotide sequence ID" value="NZ_JARAVY010000052.1"/>
</dbReference>
<keyword evidence="2" id="KW-1185">Reference proteome</keyword>
<name>A0ABU4LL03_9ACTN</name>